<dbReference type="CDD" id="cd16442">
    <property type="entry name" value="BPL"/>
    <property type="match status" value="1"/>
</dbReference>
<dbReference type="Proteomes" id="UP001295444">
    <property type="component" value="Chromosome 01"/>
</dbReference>
<evidence type="ECO:0000313" key="5">
    <source>
        <dbReference type="EMBL" id="CAH2219169.1"/>
    </source>
</evidence>
<dbReference type="PROSITE" id="PS51733">
    <property type="entry name" value="BPL_LPL_CATALYTIC"/>
    <property type="match status" value="1"/>
</dbReference>
<dbReference type="SUPFAM" id="SSF55681">
    <property type="entry name" value="Class II aaRS and biotin synthetases"/>
    <property type="match status" value="1"/>
</dbReference>
<proteinExistence type="inferred from homology"/>
<dbReference type="InterPro" id="IPR003142">
    <property type="entry name" value="BPL_C"/>
</dbReference>
<evidence type="ECO:0000256" key="2">
    <source>
        <dbReference type="ARBA" id="ARBA00022598"/>
    </source>
</evidence>
<dbReference type="Pfam" id="PF03099">
    <property type="entry name" value="BPL_LplA_LipB"/>
    <property type="match status" value="1"/>
</dbReference>
<keyword evidence="2 5" id="KW-0436">Ligase</keyword>
<gene>
    <name evidence="5" type="ORF">PECUL_23A028112</name>
</gene>
<dbReference type="InterPro" id="IPR004143">
    <property type="entry name" value="BPL_LPL_catalytic"/>
</dbReference>
<dbReference type="InterPro" id="IPR019197">
    <property type="entry name" value="Biotin-prot_ligase_N"/>
</dbReference>
<dbReference type="Pfam" id="PF09825">
    <property type="entry name" value="BPL_N"/>
    <property type="match status" value="1"/>
</dbReference>
<dbReference type="PANTHER" id="PTHR12835">
    <property type="entry name" value="BIOTIN PROTEIN LIGASE"/>
    <property type="match status" value="1"/>
</dbReference>
<feature type="compositionally biased region" description="Polar residues" evidence="3">
    <location>
        <begin position="75"/>
        <end position="86"/>
    </location>
</feature>
<sequence length="722" mass="80239">MEDRLQMDNGSLLQKITSVYLKGISVSEKEQETKKVSLNLPTSRTTLTSNLTTSQEKTQPEMGMSESTEMAARELSNSSPSLNEQTDQMKKEQATGEHRHLHLSSCHECLELENRTIESVRFASAENIPDLPDEYLSTEDNSDQNWLKENTSLNVSGKPPNVLIYGGSKHGEAFQRVKELLLNCFDSSRYVVYPISDDQIQQAPWMDNCLLLVVVEGDTLSADIHGHFMKYLSKGGKILGLSSSFTFGSLTVKHKSELQRSIQVLIFNRPNCDQFSFDVMVNGKVFEEPVGGNHDRVETWGYLNNGSKDVMMIHQTYGDCGGEAILCQIELDLTPELLTGHDKEVFDSLKLSNPRRHEVLTQLLTSLGLECELSSPPSLTPVYLLTAEPGLHPAALQWIQSRTDKEGQIKSSKMLLKVCSSLLGGMEISPSLAPLVTETEDVSFEDFSLETYRENIRTEKLGKILLFAEVTTSTFNLLDGLMFHEPKEMGLIAIAGQQTQGKGRGGNVWLSPKGCAMITVHISVPLSSSLGQRIAFVQHLMALAVVESVTSIPGYEDIELKVKWPNDIYYKDLMKLGGVLVNSTLMGDMFHILIGCGFNVSNSNPTICINDLIMDHNRRNNTNLKPLRVDYLIARAVTTLENLINAFQKDGPNGILPVYYKHWVHSGCQVRLGSEDGPLAWIVGLDDSGFLQVLQEGKDIVSVHPDGNSFDMLRNLIVPKRS</sequence>
<dbReference type="AlphaFoldDB" id="A0AAD1QY28"/>
<evidence type="ECO:0000259" key="4">
    <source>
        <dbReference type="PROSITE" id="PS51733"/>
    </source>
</evidence>
<dbReference type="GO" id="GO:0004077">
    <property type="term" value="F:biotin--[biotin carboxyl-carrier protein] ligase activity"/>
    <property type="evidence" value="ECO:0007669"/>
    <property type="project" value="InterPro"/>
</dbReference>
<dbReference type="NCBIfam" id="TIGR00121">
    <property type="entry name" value="birA_ligase"/>
    <property type="match status" value="1"/>
</dbReference>
<evidence type="ECO:0000313" key="6">
    <source>
        <dbReference type="Proteomes" id="UP001295444"/>
    </source>
</evidence>
<dbReference type="EMBL" id="OW240912">
    <property type="protein sequence ID" value="CAH2219169.1"/>
    <property type="molecule type" value="Genomic_DNA"/>
</dbReference>
<reference evidence="5" key="1">
    <citation type="submission" date="2022-03" db="EMBL/GenBank/DDBJ databases">
        <authorList>
            <person name="Alioto T."/>
            <person name="Alioto T."/>
            <person name="Gomez Garrido J."/>
        </authorList>
    </citation>
    <scope>NUCLEOTIDE SEQUENCE</scope>
</reference>
<dbReference type="PANTHER" id="PTHR12835:SF5">
    <property type="entry name" value="BIOTIN--PROTEIN LIGASE"/>
    <property type="match status" value="1"/>
</dbReference>
<feature type="region of interest" description="Disordered" evidence="3">
    <location>
        <begin position="50"/>
        <end position="87"/>
    </location>
</feature>
<dbReference type="Pfam" id="PF02237">
    <property type="entry name" value="BPL_C"/>
    <property type="match status" value="1"/>
</dbReference>
<protein>
    <submittedName>
        <fullName evidence="5">Biotin-- ligase</fullName>
    </submittedName>
</protein>
<name>A0AAD1QY28_PELCU</name>
<dbReference type="InterPro" id="IPR045864">
    <property type="entry name" value="aa-tRNA-synth_II/BPL/LPL"/>
</dbReference>
<feature type="domain" description="BPL/LPL catalytic" evidence="4">
    <location>
        <begin position="450"/>
        <end position="648"/>
    </location>
</feature>
<dbReference type="Gene3D" id="3.30.930.10">
    <property type="entry name" value="Bira Bifunctional Protein, Domain 2"/>
    <property type="match status" value="1"/>
</dbReference>
<dbReference type="GO" id="GO:0005737">
    <property type="term" value="C:cytoplasm"/>
    <property type="evidence" value="ECO:0007669"/>
    <property type="project" value="TreeGrafter"/>
</dbReference>
<evidence type="ECO:0000256" key="3">
    <source>
        <dbReference type="SAM" id="MobiDB-lite"/>
    </source>
</evidence>
<organism evidence="5 6">
    <name type="scientific">Pelobates cultripes</name>
    <name type="common">Western spadefoot toad</name>
    <dbReference type="NCBI Taxonomy" id="61616"/>
    <lineage>
        <taxon>Eukaryota</taxon>
        <taxon>Metazoa</taxon>
        <taxon>Chordata</taxon>
        <taxon>Craniata</taxon>
        <taxon>Vertebrata</taxon>
        <taxon>Euteleostomi</taxon>
        <taxon>Amphibia</taxon>
        <taxon>Batrachia</taxon>
        <taxon>Anura</taxon>
        <taxon>Pelobatoidea</taxon>
        <taxon>Pelobatidae</taxon>
        <taxon>Pelobates</taxon>
    </lineage>
</organism>
<dbReference type="InterPro" id="IPR004408">
    <property type="entry name" value="Biotin_CoA_COase_ligase"/>
</dbReference>
<keyword evidence="6" id="KW-1185">Reference proteome</keyword>
<comment type="similarity">
    <text evidence="1">Belongs to the biotin--protein ligase family.</text>
</comment>
<evidence type="ECO:0000256" key="1">
    <source>
        <dbReference type="ARBA" id="ARBA00009934"/>
    </source>
</evidence>
<accession>A0AAD1QY28</accession>